<comment type="subcellular location">
    <subcellularLocation>
        <location evidence="1">Membrane</location>
    </subcellularLocation>
</comment>
<dbReference type="Pfam" id="PF08263">
    <property type="entry name" value="LRRNT_2"/>
    <property type="match status" value="1"/>
</dbReference>
<keyword evidence="4" id="KW-0677">Repeat</keyword>
<dbReference type="PANTHER" id="PTHR48007:SF65">
    <property type="entry name" value="OS01G0577600 PROTEIN"/>
    <property type="match status" value="1"/>
</dbReference>
<evidence type="ECO:0000256" key="1">
    <source>
        <dbReference type="ARBA" id="ARBA00004370"/>
    </source>
</evidence>
<dbReference type="Pfam" id="PF13855">
    <property type="entry name" value="LRR_8"/>
    <property type="match status" value="1"/>
</dbReference>
<dbReference type="Pfam" id="PF00560">
    <property type="entry name" value="LRR_1"/>
    <property type="match status" value="1"/>
</dbReference>
<evidence type="ECO:0000259" key="9">
    <source>
        <dbReference type="PROSITE" id="PS50011"/>
    </source>
</evidence>
<dbReference type="InterPro" id="IPR000719">
    <property type="entry name" value="Prot_kinase_dom"/>
</dbReference>
<dbReference type="PROSITE" id="PS50011">
    <property type="entry name" value="PROTEIN_KINASE_DOM"/>
    <property type="match status" value="1"/>
</dbReference>
<dbReference type="InterPro" id="IPR001611">
    <property type="entry name" value="Leu-rich_rpt"/>
</dbReference>
<dbReference type="InterPro" id="IPR032675">
    <property type="entry name" value="LRR_dom_sf"/>
</dbReference>
<dbReference type="Gene3D" id="3.30.200.20">
    <property type="entry name" value="Phosphorylase Kinase, domain 1"/>
    <property type="match status" value="1"/>
</dbReference>
<dbReference type="EMBL" id="JACMSC010000005">
    <property type="protein sequence ID" value="KAG6522385.1"/>
    <property type="molecule type" value="Genomic_DNA"/>
</dbReference>
<dbReference type="Gene3D" id="3.80.10.10">
    <property type="entry name" value="Ribonuclease Inhibitor"/>
    <property type="match status" value="2"/>
</dbReference>
<feature type="chain" id="PRO_5035153841" description="Protein kinase domain-containing protein" evidence="8">
    <location>
        <begin position="30"/>
        <end position="725"/>
    </location>
</feature>
<evidence type="ECO:0000256" key="2">
    <source>
        <dbReference type="ARBA" id="ARBA00022614"/>
    </source>
</evidence>
<dbReference type="InterPro" id="IPR001245">
    <property type="entry name" value="Ser-Thr/Tyr_kinase_cat_dom"/>
</dbReference>
<dbReference type="InterPro" id="IPR013210">
    <property type="entry name" value="LRR_N_plant-typ"/>
</dbReference>
<reference evidence="10 11" key="1">
    <citation type="submission" date="2020-08" db="EMBL/GenBank/DDBJ databases">
        <title>Plant Genome Project.</title>
        <authorList>
            <person name="Zhang R.-G."/>
        </authorList>
    </citation>
    <scope>NUCLEOTIDE SEQUENCE [LARGE SCALE GENOMIC DNA]</scope>
    <source>
        <tissue evidence="10">Rhizome</tissue>
    </source>
</reference>
<dbReference type="AlphaFoldDB" id="A0A8J5HED1"/>
<dbReference type="InterPro" id="IPR011009">
    <property type="entry name" value="Kinase-like_dom_sf"/>
</dbReference>
<evidence type="ECO:0000256" key="5">
    <source>
        <dbReference type="ARBA" id="ARBA00022989"/>
    </source>
</evidence>
<feature type="signal peptide" evidence="8">
    <location>
        <begin position="1"/>
        <end position="29"/>
    </location>
</feature>
<dbReference type="PANTHER" id="PTHR48007">
    <property type="entry name" value="LEUCINE-RICH REPEAT RECEPTOR-LIKE PROTEIN KINASE PXC1"/>
    <property type="match status" value="1"/>
</dbReference>
<proteinExistence type="predicted"/>
<dbReference type="InterPro" id="IPR046959">
    <property type="entry name" value="PRK1-6/SRF4-like"/>
</dbReference>
<keyword evidence="3 7" id="KW-0812">Transmembrane</keyword>
<keyword evidence="6 7" id="KW-0472">Membrane</keyword>
<organism evidence="10 11">
    <name type="scientific">Zingiber officinale</name>
    <name type="common">Ginger</name>
    <name type="synonym">Amomum zingiber</name>
    <dbReference type="NCBI Taxonomy" id="94328"/>
    <lineage>
        <taxon>Eukaryota</taxon>
        <taxon>Viridiplantae</taxon>
        <taxon>Streptophyta</taxon>
        <taxon>Embryophyta</taxon>
        <taxon>Tracheophyta</taxon>
        <taxon>Spermatophyta</taxon>
        <taxon>Magnoliopsida</taxon>
        <taxon>Liliopsida</taxon>
        <taxon>Zingiberales</taxon>
        <taxon>Zingiberaceae</taxon>
        <taxon>Zingiber</taxon>
    </lineage>
</organism>
<evidence type="ECO:0000256" key="6">
    <source>
        <dbReference type="ARBA" id="ARBA00023136"/>
    </source>
</evidence>
<feature type="domain" description="Protein kinase" evidence="9">
    <location>
        <begin position="452"/>
        <end position="725"/>
    </location>
</feature>
<gene>
    <name evidence="10" type="ORF">ZIOFF_019525</name>
</gene>
<dbReference type="GO" id="GO:0005524">
    <property type="term" value="F:ATP binding"/>
    <property type="evidence" value="ECO:0007669"/>
    <property type="project" value="InterPro"/>
</dbReference>
<keyword evidence="5 7" id="KW-1133">Transmembrane helix</keyword>
<evidence type="ECO:0000256" key="7">
    <source>
        <dbReference type="SAM" id="Phobius"/>
    </source>
</evidence>
<evidence type="ECO:0000313" key="11">
    <source>
        <dbReference type="Proteomes" id="UP000734854"/>
    </source>
</evidence>
<dbReference type="Pfam" id="PF07714">
    <property type="entry name" value="PK_Tyr_Ser-Thr"/>
    <property type="match status" value="1"/>
</dbReference>
<dbReference type="Gene3D" id="1.10.510.10">
    <property type="entry name" value="Transferase(Phosphotransferase) domain 1"/>
    <property type="match status" value="1"/>
</dbReference>
<evidence type="ECO:0000256" key="8">
    <source>
        <dbReference type="SAM" id="SignalP"/>
    </source>
</evidence>
<evidence type="ECO:0000256" key="4">
    <source>
        <dbReference type="ARBA" id="ARBA00022737"/>
    </source>
</evidence>
<evidence type="ECO:0000313" key="10">
    <source>
        <dbReference type="EMBL" id="KAG6522385.1"/>
    </source>
</evidence>
<keyword evidence="2" id="KW-0433">Leucine-rich repeat</keyword>
<dbReference type="SUPFAM" id="SSF56112">
    <property type="entry name" value="Protein kinase-like (PK-like)"/>
    <property type="match status" value="1"/>
</dbReference>
<keyword evidence="8" id="KW-0732">Signal</keyword>
<comment type="caution">
    <text evidence="10">The sequence shown here is derived from an EMBL/GenBank/DDBJ whole genome shotgun (WGS) entry which is preliminary data.</text>
</comment>
<keyword evidence="11" id="KW-1185">Reference proteome</keyword>
<protein>
    <recommendedName>
        <fullName evidence="9">Protein kinase domain-containing protein</fullName>
    </recommendedName>
</protein>
<dbReference type="SUPFAM" id="SSF52058">
    <property type="entry name" value="L domain-like"/>
    <property type="match status" value="1"/>
</dbReference>
<evidence type="ECO:0000256" key="3">
    <source>
        <dbReference type="ARBA" id="ARBA00022692"/>
    </source>
</evidence>
<dbReference type="Proteomes" id="UP000734854">
    <property type="component" value="Unassembled WGS sequence"/>
</dbReference>
<dbReference type="FunFam" id="3.80.10.10:FF:000379">
    <property type="entry name" value="Protein NSP-INTERACTING KINASE 2"/>
    <property type="match status" value="1"/>
</dbReference>
<dbReference type="FunFam" id="3.30.200.20:FF:000371">
    <property type="entry name" value="Protein NSP-INTERACTING KINASE 2"/>
    <property type="match status" value="1"/>
</dbReference>
<dbReference type="GO" id="GO:0016020">
    <property type="term" value="C:membrane"/>
    <property type="evidence" value="ECO:0007669"/>
    <property type="project" value="UniProtKB-SubCell"/>
</dbReference>
<feature type="transmembrane region" description="Helical" evidence="7">
    <location>
        <begin position="350"/>
        <end position="374"/>
    </location>
</feature>
<name>A0A8J5HED1_ZINOF</name>
<accession>A0A8J5HED1</accession>
<sequence>MALIMFQIHCPFFFFFFFSLFFLSFVVQGNDDELRALMELKSSLDPEGRRLSSWVLDGEPCRGQFEGVACDAAGKVANISLQGKGLSGSISPAVERLRGLTGLYLHFNNISGEIPRAIANLTALTDLYLNVNNLSGGIPEECEAMVGLQVLQLSNNKLTGGIPPQLGLLKSLNLLTLQSNSLSGAIPATLGDLTELKWLDLSFNHIFGSVPVKLSQLSQLTFLDVQNNLLSGSVPTGNQFILLCEIELLNFSVPQYCIHGIITHLFLFCVCVCVCEELKKLGPNFKYGNNTGLCGSGFSGLMVCSSSDLNASRPEPFSASLTPQDLPQSVNITSDCSTSHCFGSSNSPNLVIVIAATIATFGVLVCALMAAFWLRNHRKQNLVSALHKASNSLLVTDPTKCSYRTASPLISLEYSSHWDPLTDERTSIGSSQEAPQIYRFNLEEIECATQYFSEANLIGKKSSFAATYKGRLRDGTEIAVKRINKTSCKSEEAEFLMGLKALTLLRHENLIGLRGFCYSRARGECFLIYDFAANGSLSEYLDIKCHEIHNVLDWPIRVSIVKGIAKGMEYLHSNQPNKPSLLHQNLSSTRVLIDCHFNPQISGAGLHKLLAEDVIFSCLKTSAAMGYLAPEYAVVGRFSEKSDVYAFGVIVFQLLTGKTRTCHLRPDAESGKLEDLIDESLQGNYSKPEAAKLAGIALLCTSEVPNQRPTMEAVVQELEGSRCRN</sequence>
<dbReference type="GO" id="GO:0004672">
    <property type="term" value="F:protein kinase activity"/>
    <property type="evidence" value="ECO:0007669"/>
    <property type="project" value="InterPro"/>
</dbReference>